<comment type="caution">
    <text evidence="7">The sequence shown here is derived from an EMBL/GenBank/DDBJ whole genome shotgun (WGS) entry which is preliminary data.</text>
</comment>
<feature type="domain" description="Calx-beta" evidence="6">
    <location>
        <begin position="216"/>
        <end position="295"/>
    </location>
</feature>
<evidence type="ECO:0000256" key="4">
    <source>
        <dbReference type="ARBA" id="ARBA00023065"/>
    </source>
</evidence>
<dbReference type="Proteomes" id="UP000239203">
    <property type="component" value="Unassembled WGS sequence"/>
</dbReference>
<dbReference type="GO" id="GO:0030001">
    <property type="term" value="P:metal ion transport"/>
    <property type="evidence" value="ECO:0007669"/>
    <property type="project" value="TreeGrafter"/>
</dbReference>
<dbReference type="GO" id="GO:0016020">
    <property type="term" value="C:membrane"/>
    <property type="evidence" value="ECO:0007669"/>
    <property type="project" value="InterPro"/>
</dbReference>
<dbReference type="EMBL" id="PTIX01000010">
    <property type="protein sequence ID" value="PPK66417.1"/>
    <property type="molecule type" value="Genomic_DNA"/>
</dbReference>
<organism evidence="7 8">
    <name type="scientific">Actinokineospora auranticolor</name>
    <dbReference type="NCBI Taxonomy" id="155976"/>
    <lineage>
        <taxon>Bacteria</taxon>
        <taxon>Bacillati</taxon>
        <taxon>Actinomycetota</taxon>
        <taxon>Actinomycetes</taxon>
        <taxon>Pseudonocardiales</taxon>
        <taxon>Pseudonocardiaceae</taxon>
        <taxon>Actinokineospora</taxon>
    </lineage>
</organism>
<evidence type="ECO:0000256" key="2">
    <source>
        <dbReference type="ARBA" id="ARBA00022737"/>
    </source>
</evidence>
<evidence type="ECO:0000256" key="3">
    <source>
        <dbReference type="ARBA" id="ARBA00022837"/>
    </source>
</evidence>
<protein>
    <submittedName>
        <fullName evidence="7">Calx-beta domain-containing protein</fullName>
    </submittedName>
</protein>
<dbReference type="SUPFAM" id="SSF141072">
    <property type="entry name" value="CalX-like"/>
    <property type="match status" value="2"/>
</dbReference>
<dbReference type="Pfam" id="PF03160">
    <property type="entry name" value="Calx-beta"/>
    <property type="match status" value="2"/>
</dbReference>
<keyword evidence="8" id="KW-1185">Reference proteome</keyword>
<dbReference type="InterPro" id="IPR051171">
    <property type="entry name" value="CaCA"/>
</dbReference>
<feature type="compositionally biased region" description="Polar residues" evidence="5">
    <location>
        <begin position="37"/>
        <end position="48"/>
    </location>
</feature>
<dbReference type="PANTHER" id="PTHR11878:SF65">
    <property type="entry name" value="NA_CA-EXCHANGE PROTEIN, ISOFORM G"/>
    <property type="match status" value="1"/>
</dbReference>
<evidence type="ECO:0000256" key="1">
    <source>
        <dbReference type="ARBA" id="ARBA00022729"/>
    </source>
</evidence>
<dbReference type="GO" id="GO:0007154">
    <property type="term" value="P:cell communication"/>
    <property type="evidence" value="ECO:0007669"/>
    <property type="project" value="InterPro"/>
</dbReference>
<keyword evidence="4" id="KW-0813">Transport</keyword>
<name>A0A2S6GMH5_9PSEU</name>
<keyword evidence="2" id="KW-0677">Repeat</keyword>
<reference evidence="7 8" key="1">
    <citation type="submission" date="2018-02" db="EMBL/GenBank/DDBJ databases">
        <title>Genomic Encyclopedia of Archaeal and Bacterial Type Strains, Phase II (KMG-II): from individual species to whole genera.</title>
        <authorList>
            <person name="Goeker M."/>
        </authorList>
    </citation>
    <scope>NUCLEOTIDE SEQUENCE [LARGE SCALE GENOMIC DNA]</scope>
    <source>
        <strain evidence="7 8">YU 961-1</strain>
    </source>
</reference>
<gene>
    <name evidence="7" type="ORF">CLV40_110121</name>
</gene>
<keyword evidence="3" id="KW-0106">Calcium</keyword>
<dbReference type="InterPro" id="IPR038081">
    <property type="entry name" value="CalX-like_sf"/>
</dbReference>
<keyword evidence="1" id="KW-0732">Signal</keyword>
<feature type="compositionally biased region" description="Polar residues" evidence="5">
    <location>
        <begin position="11"/>
        <end position="22"/>
    </location>
</feature>
<dbReference type="AlphaFoldDB" id="A0A2S6GMH5"/>
<dbReference type="PANTHER" id="PTHR11878">
    <property type="entry name" value="SODIUM/CALCIUM EXCHANGER"/>
    <property type="match status" value="1"/>
</dbReference>
<accession>A0A2S6GMH5</accession>
<evidence type="ECO:0000313" key="7">
    <source>
        <dbReference type="EMBL" id="PPK66417.1"/>
    </source>
</evidence>
<sequence length="309" mass="31455">MGAACSRSGEHSGTSTAASTSRLVGPVNGSAGGGATTDPQPGCATQSQGGYTKGIESMRAMVLAAAVVVAALPVVPAYASGSGCAPASVAVGDYRQYEGTGAGTTTFSFSVSVTAPPGCAASGSVDYTTDPGTATPGVDYTPTSGTLTWNGTTDTKTVSVTIARDAAPEYEETFAVRLHSPQGLVIADNLGVGQIIDDDRPPLDTSLDGGKICWRSQGTAEIGLHTSAPARAPITIHYRTIQVGDGKPGYYPVRDGVVTIPVGETRGVAKVRLFTDEQLPDEQFVLEIFNPSAGTIGLSKVPVTVRSRG</sequence>
<keyword evidence="4" id="KW-0406">Ion transport</keyword>
<evidence type="ECO:0000259" key="6">
    <source>
        <dbReference type="Pfam" id="PF03160"/>
    </source>
</evidence>
<proteinExistence type="predicted"/>
<feature type="domain" description="Calx-beta" evidence="6">
    <location>
        <begin position="107"/>
        <end position="182"/>
    </location>
</feature>
<feature type="region of interest" description="Disordered" evidence="5">
    <location>
        <begin position="1"/>
        <end position="48"/>
    </location>
</feature>
<dbReference type="InterPro" id="IPR003644">
    <property type="entry name" value="Calx_beta"/>
</dbReference>
<dbReference type="Gene3D" id="2.60.40.2030">
    <property type="match status" value="2"/>
</dbReference>
<evidence type="ECO:0000313" key="8">
    <source>
        <dbReference type="Proteomes" id="UP000239203"/>
    </source>
</evidence>
<evidence type="ECO:0000256" key="5">
    <source>
        <dbReference type="SAM" id="MobiDB-lite"/>
    </source>
</evidence>